<dbReference type="PANTHER" id="PTHR32468">
    <property type="entry name" value="CATION/H + ANTIPORTER"/>
    <property type="match status" value="1"/>
</dbReference>
<evidence type="ECO:0000256" key="6">
    <source>
        <dbReference type="ARBA" id="ARBA00023136"/>
    </source>
</evidence>
<keyword evidence="6 8" id="KW-0472">Membrane</keyword>
<dbReference type="InterPro" id="IPR038770">
    <property type="entry name" value="Na+/solute_symporter_sf"/>
</dbReference>
<proteinExistence type="predicted"/>
<dbReference type="EMBL" id="BLIO01000001">
    <property type="protein sequence ID" value="GFE19150.1"/>
    <property type="molecule type" value="Genomic_DNA"/>
</dbReference>
<keyword evidence="4 8" id="KW-1133">Transmembrane helix</keyword>
<comment type="subcellular location">
    <subcellularLocation>
        <location evidence="1">Membrane</location>
        <topology evidence="1">Multi-pass membrane protein</topology>
    </subcellularLocation>
</comment>
<feature type="transmembrane region" description="Helical" evidence="8">
    <location>
        <begin position="307"/>
        <end position="327"/>
    </location>
</feature>
<reference evidence="10 11" key="1">
    <citation type="submission" date="2019-12" db="EMBL/GenBank/DDBJ databases">
        <title>Whole genome shotgun sequence of Streptomyces hygroscopicus subsp. glebosus NBRC 13786.</title>
        <authorList>
            <person name="Ichikawa N."/>
            <person name="Kimura A."/>
            <person name="Kitahashi Y."/>
            <person name="Komaki H."/>
            <person name="Tamura T."/>
        </authorList>
    </citation>
    <scope>NUCLEOTIDE SEQUENCE [LARGE SCALE GENOMIC DNA]</scope>
    <source>
        <strain evidence="10 11">NBRC 13786</strain>
    </source>
</reference>
<gene>
    <name evidence="10" type="ORF">Sgleb_71970</name>
</gene>
<evidence type="ECO:0000256" key="4">
    <source>
        <dbReference type="ARBA" id="ARBA00022989"/>
    </source>
</evidence>
<evidence type="ECO:0000256" key="3">
    <source>
        <dbReference type="ARBA" id="ARBA00022692"/>
    </source>
</evidence>
<evidence type="ECO:0000256" key="2">
    <source>
        <dbReference type="ARBA" id="ARBA00022448"/>
    </source>
</evidence>
<evidence type="ECO:0000256" key="1">
    <source>
        <dbReference type="ARBA" id="ARBA00004141"/>
    </source>
</evidence>
<dbReference type="Proteomes" id="UP000430079">
    <property type="component" value="Unassembled WGS sequence"/>
</dbReference>
<dbReference type="GO" id="GO:1902600">
    <property type="term" value="P:proton transmembrane transport"/>
    <property type="evidence" value="ECO:0007669"/>
    <property type="project" value="InterPro"/>
</dbReference>
<comment type="caution">
    <text evidence="10">The sequence shown here is derived from an EMBL/GenBank/DDBJ whole genome shotgun (WGS) entry which is preliminary data.</text>
</comment>
<evidence type="ECO:0000313" key="10">
    <source>
        <dbReference type="EMBL" id="GFE19150.1"/>
    </source>
</evidence>
<dbReference type="Gene3D" id="1.20.1530.20">
    <property type="match status" value="1"/>
</dbReference>
<keyword evidence="2" id="KW-0813">Transport</keyword>
<keyword evidence="11" id="KW-1185">Reference proteome</keyword>
<feature type="transmembrane region" description="Helical" evidence="8">
    <location>
        <begin position="339"/>
        <end position="364"/>
    </location>
</feature>
<name>A0A640T7J8_9ACTN</name>
<evidence type="ECO:0000259" key="9">
    <source>
        <dbReference type="Pfam" id="PF00999"/>
    </source>
</evidence>
<keyword evidence="3 8" id="KW-0812">Transmembrane</keyword>
<feature type="region of interest" description="Disordered" evidence="7">
    <location>
        <begin position="402"/>
        <end position="425"/>
    </location>
</feature>
<dbReference type="InterPro" id="IPR006153">
    <property type="entry name" value="Cation/H_exchanger_TM"/>
</dbReference>
<dbReference type="RefSeq" id="WP_190144999.1">
    <property type="nucleotide sequence ID" value="NZ_BLIO01000001.1"/>
</dbReference>
<feature type="transmembrane region" description="Helical" evidence="8">
    <location>
        <begin position="66"/>
        <end position="86"/>
    </location>
</feature>
<feature type="transmembrane region" description="Helical" evidence="8">
    <location>
        <begin position="227"/>
        <end position="243"/>
    </location>
</feature>
<dbReference type="InterPro" id="IPR050794">
    <property type="entry name" value="CPA2_transporter"/>
</dbReference>
<feature type="transmembrane region" description="Helical" evidence="8">
    <location>
        <begin position="195"/>
        <end position="215"/>
    </location>
</feature>
<feature type="transmembrane region" description="Helical" evidence="8">
    <location>
        <begin position="370"/>
        <end position="389"/>
    </location>
</feature>
<organism evidence="10 11">
    <name type="scientific">Streptomyces glebosus</name>
    <dbReference type="NCBI Taxonomy" id="249580"/>
    <lineage>
        <taxon>Bacteria</taxon>
        <taxon>Bacillati</taxon>
        <taxon>Actinomycetota</taxon>
        <taxon>Actinomycetes</taxon>
        <taxon>Kitasatosporales</taxon>
        <taxon>Streptomycetaceae</taxon>
        <taxon>Streptomyces</taxon>
    </lineage>
</organism>
<evidence type="ECO:0000313" key="11">
    <source>
        <dbReference type="Proteomes" id="UP000430079"/>
    </source>
</evidence>
<evidence type="ECO:0000256" key="5">
    <source>
        <dbReference type="ARBA" id="ARBA00023065"/>
    </source>
</evidence>
<dbReference type="Pfam" id="PF00999">
    <property type="entry name" value="Na_H_Exchanger"/>
    <property type="match status" value="1"/>
</dbReference>
<dbReference type="GO" id="GO:0016020">
    <property type="term" value="C:membrane"/>
    <property type="evidence" value="ECO:0007669"/>
    <property type="project" value="UniProtKB-SubCell"/>
</dbReference>
<sequence>MSAPDASSMLLALAVLVLVCQGMAALARRLGQPSVVGEIVGGVLLGPTLFGGRLTDTLFPTDIRPLLGAFASVGVALFMFLVGLEFDRRVIRQQAGTMGWLGVGALVVPFGLGALFALWLLGAHPSRQPTAFVVFLGTAMAVTAFPVLARIIVDHGLLNSRVGGLALALAAVGDVIAWTVLAVVVAVVGADGHSWRLLLLLPYAAIMVFVVPRLLSSRLVNRLPQRATVLLVMAGVLASGAATEWMGLHLIFGAFLFGLVVPRTGLRGGFREGLGTSVEPLASFLMPIYFVVAGFRVDLSHLDAGAIGELLLILLVACGGKLLGVYSGARAARLDHRSALGLATLMNVRGLTELVLLMVGLSMGLLDPDLYSLMVVMAVVTTVASGPLLRFSLGSSMKDEGTLGARVPAPSAQGEEREQPQAGRP</sequence>
<keyword evidence="5" id="KW-0406">Ion transport</keyword>
<feature type="transmembrane region" description="Helical" evidence="8">
    <location>
        <begin position="132"/>
        <end position="153"/>
    </location>
</feature>
<protein>
    <recommendedName>
        <fullName evidence="9">Cation/H+ exchanger transmembrane domain-containing protein</fullName>
    </recommendedName>
</protein>
<dbReference type="GO" id="GO:0015297">
    <property type="term" value="F:antiporter activity"/>
    <property type="evidence" value="ECO:0007669"/>
    <property type="project" value="InterPro"/>
</dbReference>
<dbReference type="AlphaFoldDB" id="A0A640T7J8"/>
<evidence type="ECO:0000256" key="7">
    <source>
        <dbReference type="SAM" id="MobiDB-lite"/>
    </source>
</evidence>
<feature type="transmembrane region" description="Helical" evidence="8">
    <location>
        <begin position="165"/>
        <end position="189"/>
    </location>
</feature>
<dbReference type="PANTHER" id="PTHR32468:SF0">
    <property type="entry name" value="K(+)_H(+) ANTIPORTER 1"/>
    <property type="match status" value="1"/>
</dbReference>
<feature type="domain" description="Cation/H+ exchanger transmembrane" evidence="9">
    <location>
        <begin position="22"/>
        <end position="389"/>
    </location>
</feature>
<evidence type="ECO:0000256" key="8">
    <source>
        <dbReference type="SAM" id="Phobius"/>
    </source>
</evidence>
<accession>A0A640T7J8</accession>
<feature type="transmembrane region" description="Helical" evidence="8">
    <location>
        <begin position="98"/>
        <end position="120"/>
    </location>
</feature>